<dbReference type="EMBL" id="JABUPU010000073">
    <property type="protein sequence ID" value="NYP88436.1"/>
    <property type="molecule type" value="Genomic_DNA"/>
</dbReference>
<feature type="domain" description="Minor tail T" evidence="1">
    <location>
        <begin position="14"/>
        <end position="92"/>
    </location>
</feature>
<dbReference type="EMBL" id="ROAL01000052">
    <property type="protein sequence ID" value="MIB63901.1"/>
    <property type="molecule type" value="Genomic_DNA"/>
</dbReference>
<evidence type="ECO:0000313" key="20">
    <source>
        <dbReference type="Proteomes" id="UP000519859"/>
    </source>
</evidence>
<evidence type="ECO:0000313" key="13">
    <source>
        <dbReference type="Proteomes" id="UP000250991"/>
    </source>
</evidence>
<dbReference type="EMBL" id="AASDFP010000080">
    <property type="protein sequence ID" value="EFB2195084.1"/>
    <property type="molecule type" value="Genomic_DNA"/>
</dbReference>
<evidence type="ECO:0000313" key="7">
    <source>
        <dbReference type="EMBL" id="SQD04623.1"/>
    </source>
</evidence>
<organism evidence="3 18">
    <name type="scientific">Escherichia coli</name>
    <dbReference type="NCBI Taxonomy" id="562"/>
    <lineage>
        <taxon>Bacteria</taxon>
        <taxon>Pseudomonadati</taxon>
        <taxon>Pseudomonadota</taxon>
        <taxon>Gammaproteobacteria</taxon>
        <taxon>Enterobacterales</taxon>
        <taxon>Enterobacteriaceae</taxon>
        <taxon>Escherichia</taxon>
    </lineage>
</organism>
<dbReference type="Proteomes" id="UP000540485">
    <property type="component" value="Unassembled WGS sequence"/>
</dbReference>
<evidence type="ECO:0000313" key="10">
    <source>
        <dbReference type="EMBL" id="STM23418.1"/>
    </source>
</evidence>
<dbReference type="EMBL" id="LDXE02000001">
    <property type="protein sequence ID" value="PBN78252.1"/>
    <property type="molecule type" value="Genomic_DNA"/>
</dbReference>
<reference evidence="13 14" key="3">
    <citation type="submission" date="2018-06" db="EMBL/GenBank/DDBJ databases">
        <authorList>
            <consortium name="Pathogen Informatics"/>
            <person name="Doyle S."/>
        </authorList>
    </citation>
    <scope>NUCLEOTIDE SEQUENCE [LARGE SCALE GENOMIC DNA]</scope>
    <source>
        <strain evidence="7 13">NCTC8009</strain>
        <strain evidence="8 17">NCTC8179</strain>
        <strain evidence="10 14">NCTC8333</strain>
        <strain evidence="9 16">NCTC8603</strain>
        <strain evidence="11 15">NCTC8960</strain>
    </source>
</reference>
<evidence type="ECO:0000259" key="1">
    <source>
        <dbReference type="Pfam" id="PF06223"/>
    </source>
</evidence>
<dbReference type="Proteomes" id="UP000255057">
    <property type="component" value="Unassembled WGS sequence"/>
</dbReference>
<dbReference type="NCBIfam" id="TIGR01715">
    <property type="entry name" value="phage_lam_T"/>
    <property type="match status" value="1"/>
</dbReference>
<reference evidence="6" key="2">
    <citation type="submission" date="2017-03" db="EMBL/GenBank/DDBJ databases">
        <title>The mobilome is the main driver of stx2-positive O26:H11 Escherichia coli strains evolution.</title>
        <authorList>
            <person name="Delannoy S."/>
            <person name="Mariani-Kurkdjian P."/>
            <person name="Webb H.E."/>
            <person name="Bonacorsi S."/>
            <person name="Fach P."/>
        </authorList>
    </citation>
    <scope>NUCLEOTIDE SEQUENCE</scope>
    <source>
        <strain evidence="6">34870</strain>
    </source>
</reference>
<name>A0A0K5X2Q5_ECOLX</name>
<evidence type="ECO:0000313" key="3">
    <source>
        <dbReference type="EMBL" id="MIB63901.1"/>
    </source>
</evidence>
<dbReference type="Proteomes" id="UP000255153">
    <property type="component" value="Unassembled WGS sequence"/>
</dbReference>
<dbReference type="HAMAP" id="MF_04134">
    <property type="entry name" value="GT_LAMBD"/>
    <property type="match status" value="1"/>
</dbReference>
<dbReference type="EMBL" id="UARW01000010">
    <property type="protein sequence ID" value="SQD04623.1"/>
    <property type="molecule type" value="Genomic_DNA"/>
</dbReference>
<evidence type="ECO:0000313" key="18">
    <source>
        <dbReference type="Proteomes" id="UP000271175"/>
    </source>
</evidence>
<evidence type="ECO:0000313" key="9">
    <source>
        <dbReference type="EMBL" id="STK65377.1"/>
    </source>
</evidence>
<reference evidence="4 19" key="5">
    <citation type="journal article" date="2020" name="J. Appl. Microbiol.">
        <title>Genetic characterization of Shigatoxigenic and enteropathogenic Escherichia coli O80:H2 from diarrheic and septicemic calves and relatedness to human Shigatoxigenic E. coli O80:H2.</title>
        <authorList>
            <person name="Habets A."/>
            <person name="Crombe F."/>
            <person name="Nakamura K."/>
            <person name="Guerin V."/>
            <person name="De Rauw K."/>
            <person name="Pierard D."/>
            <person name="Saulmont M."/>
            <person name="Hayashi T."/>
            <person name="Mainil J.G."/>
            <person name="Thiry D."/>
        </authorList>
    </citation>
    <scope>NUCLEOTIDE SEQUENCE [LARGE SCALE GENOMIC DNA]</scope>
    <source>
        <strain evidence="5">EH3306</strain>
        <strain evidence="4 19">EH3307</strain>
    </source>
</reference>
<dbReference type="EMBL" id="JABUPJ010000125">
    <property type="protein sequence ID" value="NYQ42192.1"/>
    <property type="molecule type" value="Genomic_DNA"/>
</dbReference>
<dbReference type="Proteomes" id="UP000255543">
    <property type="component" value="Unassembled WGS sequence"/>
</dbReference>
<dbReference type="InterPro" id="IPR043704">
    <property type="entry name" value="Tail_assembly_GT"/>
</dbReference>
<dbReference type="EMBL" id="UGEE01000003">
    <property type="protein sequence ID" value="STK65377.1"/>
    <property type="molecule type" value="Genomic_DNA"/>
</dbReference>
<evidence type="ECO:0000313" key="8">
    <source>
        <dbReference type="EMBL" id="STK42866.1"/>
    </source>
</evidence>
<proteinExistence type="inferred from homology"/>
<dbReference type="Proteomes" id="UP000254718">
    <property type="component" value="Unassembled WGS sequence"/>
</dbReference>
<reference evidence="3 18" key="4">
    <citation type="submission" date="2018-10" db="EMBL/GenBank/DDBJ databases">
        <authorList>
            <consortium name="NARMS: The National Antimicrobial Resistance Monitoring System"/>
        </authorList>
    </citation>
    <scope>NUCLEOTIDE SEQUENCE [LARGE SCALE GENOMIC DNA]</scope>
    <source>
        <strain evidence="3 18">CVM N17EC0276</strain>
        <strain evidence="2 20">FSIS11921886</strain>
    </source>
</reference>
<evidence type="ECO:0000313" key="12">
    <source>
        <dbReference type="Proteomes" id="UP000036331"/>
    </source>
</evidence>
<evidence type="ECO:0000313" key="4">
    <source>
        <dbReference type="EMBL" id="NYP88436.1"/>
    </source>
</evidence>
<dbReference type="InterPro" id="IPR009350">
    <property type="entry name" value="Phage_tail_T"/>
</dbReference>
<protein>
    <submittedName>
        <fullName evidence="7">Phage minor tail protein</fullName>
    </submittedName>
    <submittedName>
        <fullName evidence="3">Phage tail assembly protein T</fullName>
    </submittedName>
</protein>
<evidence type="ECO:0000313" key="15">
    <source>
        <dbReference type="Proteomes" id="UP000255057"/>
    </source>
</evidence>
<reference evidence="6 12" key="1">
    <citation type="journal article" date="2015" name="Genome Announc.">
        <title>Draft Genome Sequences of Human-Pathogenic Escherichia coli O26:H11 Strains Carrying the stx2 Gene Only and Circulating in France.</title>
        <authorList>
            <person name="Delannoy S."/>
            <person name="Mariani-Kurkdjian P."/>
            <person name="Bonacorsi S."/>
            <person name="Liguori S."/>
            <person name="Ison S.A."/>
            <person name="Fach P."/>
        </authorList>
    </citation>
    <scope>NUCLEOTIDE SEQUENCE [LARGE SCALE GENOMIC DNA]</scope>
    <source>
        <strain evidence="6 12">34870</strain>
    </source>
</reference>
<evidence type="ECO:0000313" key="11">
    <source>
        <dbReference type="EMBL" id="STN15360.1"/>
    </source>
</evidence>
<dbReference type="Proteomes" id="UP000250991">
    <property type="component" value="Unassembled WGS sequence"/>
</dbReference>
<evidence type="ECO:0000313" key="16">
    <source>
        <dbReference type="Proteomes" id="UP000255153"/>
    </source>
</evidence>
<dbReference type="EMBL" id="UGFO01000006">
    <property type="protein sequence ID" value="STN15360.1"/>
    <property type="molecule type" value="Genomic_DNA"/>
</dbReference>
<dbReference type="Proteomes" id="UP000517067">
    <property type="component" value="Unassembled WGS sequence"/>
</dbReference>
<dbReference type="RefSeq" id="WP_000533425.1">
    <property type="nucleotide sequence ID" value="NZ_BFKS01000017.1"/>
</dbReference>
<gene>
    <name evidence="6" type="ORF">ABE91_007575</name>
    <name evidence="3" type="ORF">D9E49_26665</name>
    <name evidence="2" type="ORF">FIJ20_23360</name>
    <name evidence="5" type="ORF">G4A38_27655</name>
    <name evidence="4" type="ORF">G4A47_25485</name>
    <name evidence="7" type="ORF">NCTC8009_05147</name>
    <name evidence="8" type="ORF">NCTC8179_00155</name>
    <name evidence="10" type="ORF">NCTC8333_02355</name>
    <name evidence="9" type="ORF">NCTC8603_00907</name>
    <name evidence="11" type="ORF">NCTC8960_05791</name>
</gene>
<evidence type="ECO:0000313" key="2">
    <source>
        <dbReference type="EMBL" id="EFB2195084.1"/>
    </source>
</evidence>
<dbReference type="EMBL" id="UGFE01000002">
    <property type="protein sequence ID" value="STM23418.1"/>
    <property type="molecule type" value="Genomic_DNA"/>
</dbReference>
<sequence>MGRPDWRAMLAGMTSTEYADWRHFYRTHYFLDTQLDMHFSGLTYAVLSLFFCDPDMHPSDFSLLAPRREEAQTEMPDEEKMLMQKAAGLAGGVRFGGDGGREILSSADVADVSEDDVALMMASAGISGGVRYVPAGW</sequence>
<evidence type="ECO:0000313" key="17">
    <source>
        <dbReference type="Proteomes" id="UP000255543"/>
    </source>
</evidence>
<dbReference type="Proteomes" id="UP000271175">
    <property type="component" value="Unassembled WGS sequence"/>
</dbReference>
<evidence type="ECO:0000313" key="14">
    <source>
        <dbReference type="Proteomes" id="UP000254718"/>
    </source>
</evidence>
<dbReference type="AlphaFoldDB" id="A0A0K5X2Q5"/>
<evidence type="ECO:0000313" key="6">
    <source>
        <dbReference type="EMBL" id="PBN78252.1"/>
    </source>
</evidence>
<dbReference type="EMBL" id="UGEB01000001">
    <property type="protein sequence ID" value="STK42866.1"/>
    <property type="molecule type" value="Genomic_DNA"/>
</dbReference>
<evidence type="ECO:0000313" key="19">
    <source>
        <dbReference type="Proteomes" id="UP000517067"/>
    </source>
</evidence>
<dbReference type="Proteomes" id="UP000036331">
    <property type="component" value="Unassembled WGS sequence"/>
</dbReference>
<evidence type="ECO:0000313" key="5">
    <source>
        <dbReference type="EMBL" id="NYQ42192.1"/>
    </source>
</evidence>
<dbReference type="Pfam" id="PF06223">
    <property type="entry name" value="Phage_tail_T"/>
    <property type="match status" value="1"/>
</dbReference>
<accession>A0A0K5X2Q5</accession>
<dbReference type="Proteomes" id="UP000519859">
    <property type="component" value="Unassembled WGS sequence"/>
</dbReference>